<protein>
    <submittedName>
        <fullName evidence="1">Uncharacterized protein</fullName>
    </submittedName>
</protein>
<dbReference type="Proteomes" id="UP000240971">
    <property type="component" value="Unassembled WGS sequence"/>
</dbReference>
<evidence type="ECO:0000313" key="2">
    <source>
        <dbReference type="Proteomes" id="UP000240971"/>
    </source>
</evidence>
<organism evidence="1 2">
    <name type="scientific">Chitinophaga niastensis</name>
    <dbReference type="NCBI Taxonomy" id="536980"/>
    <lineage>
        <taxon>Bacteria</taxon>
        <taxon>Pseudomonadati</taxon>
        <taxon>Bacteroidota</taxon>
        <taxon>Chitinophagia</taxon>
        <taxon>Chitinophagales</taxon>
        <taxon>Chitinophagaceae</taxon>
        <taxon>Chitinophaga</taxon>
    </lineage>
</organism>
<sequence>MDVMLFTIYAKIFTTIFGIHHGNPLNLLNPGSDNSTSINSPFQNQALLYHTKPFAS</sequence>
<reference evidence="1 2" key="1">
    <citation type="submission" date="2018-03" db="EMBL/GenBank/DDBJ databases">
        <title>Genomic Encyclopedia of Archaeal and Bacterial Type Strains, Phase II (KMG-II): from individual species to whole genera.</title>
        <authorList>
            <person name="Goeker M."/>
        </authorList>
    </citation>
    <scope>NUCLEOTIDE SEQUENCE [LARGE SCALE GENOMIC DNA]</scope>
    <source>
        <strain evidence="1 2">DSM 24859</strain>
    </source>
</reference>
<keyword evidence="2" id="KW-1185">Reference proteome</keyword>
<gene>
    <name evidence="1" type="ORF">CLV51_11078</name>
</gene>
<dbReference type="EMBL" id="PYAW01000010">
    <property type="protein sequence ID" value="PSL42861.1"/>
    <property type="molecule type" value="Genomic_DNA"/>
</dbReference>
<dbReference type="AlphaFoldDB" id="A0A2P8H9I7"/>
<evidence type="ECO:0000313" key="1">
    <source>
        <dbReference type="EMBL" id="PSL42861.1"/>
    </source>
</evidence>
<proteinExistence type="predicted"/>
<name>A0A2P8H9I7_CHINA</name>
<comment type="caution">
    <text evidence="1">The sequence shown here is derived from an EMBL/GenBank/DDBJ whole genome shotgun (WGS) entry which is preliminary data.</text>
</comment>
<accession>A0A2P8H9I7</accession>